<dbReference type="Proteomes" id="UP000183642">
    <property type="component" value="Unassembled WGS sequence"/>
</dbReference>
<evidence type="ECO:0000256" key="1">
    <source>
        <dbReference type="SAM" id="MobiDB-lite"/>
    </source>
</evidence>
<reference evidence="3" key="1">
    <citation type="submission" date="2016-10" db="EMBL/GenBank/DDBJ databases">
        <authorList>
            <person name="Varghese N."/>
            <person name="Submissions S."/>
        </authorList>
    </citation>
    <scope>NUCLEOTIDE SEQUENCE [LARGE SCALE GENOMIC DNA]</scope>
    <source>
        <strain evidence="3">DSM 43161</strain>
    </source>
</reference>
<dbReference type="RefSeq" id="WP_177225196.1">
    <property type="nucleotide sequence ID" value="NZ_FOWE01000006.1"/>
</dbReference>
<feature type="compositionally biased region" description="Basic and acidic residues" evidence="1">
    <location>
        <begin position="25"/>
        <end position="34"/>
    </location>
</feature>
<proteinExistence type="predicted"/>
<evidence type="ECO:0000313" key="3">
    <source>
        <dbReference type="Proteomes" id="UP000183642"/>
    </source>
</evidence>
<organism evidence="2 3">
    <name type="scientific">Geodermatophilus obscurus</name>
    <dbReference type="NCBI Taxonomy" id="1861"/>
    <lineage>
        <taxon>Bacteria</taxon>
        <taxon>Bacillati</taxon>
        <taxon>Actinomycetota</taxon>
        <taxon>Actinomycetes</taxon>
        <taxon>Geodermatophilales</taxon>
        <taxon>Geodermatophilaceae</taxon>
        <taxon>Geodermatophilus</taxon>
    </lineage>
</organism>
<evidence type="ECO:0000313" key="2">
    <source>
        <dbReference type="EMBL" id="SFO34760.1"/>
    </source>
</evidence>
<keyword evidence="3" id="KW-1185">Reference proteome</keyword>
<gene>
    <name evidence="2" type="ORF">SAMN05660359_02845</name>
</gene>
<dbReference type="EMBL" id="FOWE01000006">
    <property type="protein sequence ID" value="SFO34760.1"/>
    <property type="molecule type" value="Genomic_DNA"/>
</dbReference>
<accession>A0A1I5GFQ5</accession>
<feature type="region of interest" description="Disordered" evidence="1">
    <location>
        <begin position="1"/>
        <end position="52"/>
    </location>
</feature>
<name>A0A1I5GFQ5_9ACTN</name>
<feature type="compositionally biased region" description="Basic and acidic residues" evidence="1">
    <location>
        <begin position="1"/>
        <end position="16"/>
    </location>
</feature>
<sequence>MTEPERPPRSPERAEGDPSGEQADDDGRTPRAEDPAEGQDVGGGDAADTPST</sequence>
<dbReference type="AlphaFoldDB" id="A0A1I5GFQ5"/>
<protein>
    <submittedName>
        <fullName evidence="2">Uncharacterized protein</fullName>
    </submittedName>
</protein>